<dbReference type="PANTHER" id="PTHR23508:SF10">
    <property type="entry name" value="CARBOXYLIC ACID TRANSPORTER PROTEIN HOMOLOG"/>
    <property type="match status" value="1"/>
</dbReference>
<comment type="subcellular location">
    <subcellularLocation>
        <location evidence="1">Cell membrane</location>
        <topology evidence="1">Multi-pass membrane protein</topology>
    </subcellularLocation>
</comment>
<keyword evidence="2 5" id="KW-0812">Transmembrane</keyword>
<dbReference type="RefSeq" id="WP_149618533.1">
    <property type="nucleotide sequence ID" value="NZ_VOBL01000002.1"/>
</dbReference>
<reference evidence="7 8" key="1">
    <citation type="submission" date="2019-07" db="EMBL/GenBank/DDBJ databases">
        <title>Analysis of the biochemical properties, biological activity and biotechnological potential of siderophores and biosurfactants produced by Antarctic psychrotolerant bacteria.</title>
        <authorList>
            <person name="Styczynski M."/>
            <person name="Krucon T."/>
            <person name="Decewicz P."/>
            <person name="Dziewit L."/>
        </authorList>
    </citation>
    <scope>NUCLEOTIDE SEQUENCE [LARGE SCALE GENOMIC DNA]</scope>
    <source>
        <strain evidence="7 8">ANT_H27</strain>
    </source>
</reference>
<evidence type="ECO:0000256" key="4">
    <source>
        <dbReference type="ARBA" id="ARBA00023136"/>
    </source>
</evidence>
<feature type="transmembrane region" description="Helical" evidence="5">
    <location>
        <begin position="77"/>
        <end position="96"/>
    </location>
</feature>
<dbReference type="CDD" id="cd17365">
    <property type="entry name" value="MFS_PcaK_like"/>
    <property type="match status" value="1"/>
</dbReference>
<dbReference type="OrthoDB" id="9787026at2"/>
<feature type="transmembrane region" description="Helical" evidence="5">
    <location>
        <begin position="135"/>
        <end position="157"/>
    </location>
</feature>
<evidence type="ECO:0000256" key="2">
    <source>
        <dbReference type="ARBA" id="ARBA00022692"/>
    </source>
</evidence>
<dbReference type="PANTHER" id="PTHR23508">
    <property type="entry name" value="CARBOXYLIC ACID TRANSPORTER PROTEIN HOMOLOG"/>
    <property type="match status" value="1"/>
</dbReference>
<feature type="transmembrane region" description="Helical" evidence="5">
    <location>
        <begin position="44"/>
        <end position="65"/>
    </location>
</feature>
<dbReference type="InterPro" id="IPR011701">
    <property type="entry name" value="MFS"/>
</dbReference>
<feature type="transmembrane region" description="Helical" evidence="5">
    <location>
        <begin position="250"/>
        <end position="269"/>
    </location>
</feature>
<dbReference type="InterPro" id="IPR036259">
    <property type="entry name" value="MFS_trans_sf"/>
</dbReference>
<accession>A0A5B0EPP8</accession>
<dbReference type="Proteomes" id="UP000323856">
    <property type="component" value="Unassembled WGS sequence"/>
</dbReference>
<protein>
    <submittedName>
        <fullName evidence="7">Aromatic acid/H+ symport family MFS transporter</fullName>
    </submittedName>
</protein>
<comment type="caution">
    <text evidence="7">The sequence shown here is derived from an EMBL/GenBank/DDBJ whole genome shotgun (WGS) entry which is preliminary data.</text>
</comment>
<dbReference type="PROSITE" id="PS50850">
    <property type="entry name" value="MFS"/>
    <property type="match status" value="1"/>
</dbReference>
<evidence type="ECO:0000313" key="7">
    <source>
        <dbReference type="EMBL" id="KAA0979269.1"/>
    </source>
</evidence>
<gene>
    <name evidence="7" type="ORF">FQ154_02230</name>
</gene>
<keyword evidence="4 5" id="KW-0472">Membrane</keyword>
<feature type="transmembrane region" description="Helical" evidence="5">
    <location>
        <begin position="163"/>
        <end position="183"/>
    </location>
</feature>
<feature type="transmembrane region" description="Helical" evidence="5">
    <location>
        <begin position="102"/>
        <end position="123"/>
    </location>
</feature>
<dbReference type="GO" id="GO:0005886">
    <property type="term" value="C:plasma membrane"/>
    <property type="evidence" value="ECO:0007669"/>
    <property type="project" value="UniProtKB-SubCell"/>
</dbReference>
<feature type="domain" description="Major facilitator superfamily (MFS) profile" evidence="6">
    <location>
        <begin position="9"/>
        <end position="394"/>
    </location>
</feature>
<feature type="transmembrane region" description="Helical" evidence="5">
    <location>
        <begin position="370"/>
        <end position="389"/>
    </location>
</feature>
<evidence type="ECO:0000313" key="8">
    <source>
        <dbReference type="Proteomes" id="UP000323856"/>
    </source>
</evidence>
<dbReference type="EMBL" id="VOBL01000002">
    <property type="protein sequence ID" value="KAA0979269.1"/>
    <property type="molecule type" value="Genomic_DNA"/>
</dbReference>
<evidence type="ECO:0000256" key="5">
    <source>
        <dbReference type="SAM" id="Phobius"/>
    </source>
</evidence>
<dbReference type="InterPro" id="IPR020846">
    <property type="entry name" value="MFS_dom"/>
</dbReference>
<organism evidence="7 8">
    <name type="scientific">Paeniglutamicibacter gangotriensis</name>
    <dbReference type="NCBI Taxonomy" id="254787"/>
    <lineage>
        <taxon>Bacteria</taxon>
        <taxon>Bacillati</taxon>
        <taxon>Actinomycetota</taxon>
        <taxon>Actinomycetes</taxon>
        <taxon>Micrococcales</taxon>
        <taxon>Micrococcaceae</taxon>
        <taxon>Paeniglutamicibacter</taxon>
    </lineage>
</organism>
<evidence type="ECO:0000259" key="6">
    <source>
        <dbReference type="PROSITE" id="PS50850"/>
    </source>
</evidence>
<dbReference type="SUPFAM" id="SSF103473">
    <property type="entry name" value="MFS general substrate transporter"/>
    <property type="match status" value="1"/>
</dbReference>
<feature type="transmembrane region" description="Helical" evidence="5">
    <location>
        <begin position="281"/>
        <end position="299"/>
    </location>
</feature>
<proteinExistence type="predicted"/>
<feature type="transmembrane region" description="Helical" evidence="5">
    <location>
        <begin position="210"/>
        <end position="230"/>
    </location>
</feature>
<sequence>MNTTRNKWIVALCWLTVVFEGFDIVALSASIPQLLDTAHAGMTALDATFIATISLVGVGAGAVLIGPISDRYGRRNPLMVCILIFSIFTIIFPLMPTVGLLAAVRMIAGLGMGACMPVALTMMQEAAAANARAHSSTITMTGYHVGAVAASLFAIVAHADWHLLFYIGGALGLVVLPFMWFKLPETHAVGIKQTGAPAPKARMRELFTGGYARSTIGLWIAAFMGLLLVYGLNTWLPQLMRGAGYNVADSLVLLLILNVGAIAGLLLGGRIADKRGVKGTTMFWFAAAAVLLALLSIRMESQMLLNGVVLVTGFFVFCAQVLVYGFVGYIYPKHIVGTGMGMVAGVGRLGAIAGPGLTGLLVASGHAYPWGFYLFAGAALLGMLAVAMIPKPAAVPEENTGPELAKTAA</sequence>
<evidence type="ECO:0000256" key="3">
    <source>
        <dbReference type="ARBA" id="ARBA00022989"/>
    </source>
</evidence>
<dbReference type="Pfam" id="PF07690">
    <property type="entry name" value="MFS_1"/>
    <property type="match status" value="1"/>
</dbReference>
<dbReference type="GO" id="GO:0046943">
    <property type="term" value="F:carboxylic acid transmembrane transporter activity"/>
    <property type="evidence" value="ECO:0007669"/>
    <property type="project" value="TreeGrafter"/>
</dbReference>
<feature type="transmembrane region" description="Helical" evidence="5">
    <location>
        <begin position="305"/>
        <end position="331"/>
    </location>
</feature>
<keyword evidence="3 5" id="KW-1133">Transmembrane helix</keyword>
<dbReference type="AlphaFoldDB" id="A0A5B0EPP8"/>
<dbReference type="Gene3D" id="1.20.1250.20">
    <property type="entry name" value="MFS general substrate transporter like domains"/>
    <property type="match status" value="2"/>
</dbReference>
<evidence type="ECO:0000256" key="1">
    <source>
        <dbReference type="ARBA" id="ARBA00004651"/>
    </source>
</evidence>
<name>A0A5B0EPP8_9MICC</name>
<feature type="transmembrane region" description="Helical" evidence="5">
    <location>
        <begin position="343"/>
        <end position="364"/>
    </location>
</feature>